<gene>
    <name evidence="1" type="ORF">TWF481_006421</name>
</gene>
<name>A0AAV9WGQ1_9PEZI</name>
<proteinExistence type="predicted"/>
<comment type="caution">
    <text evidence="1">The sequence shown here is derived from an EMBL/GenBank/DDBJ whole genome shotgun (WGS) entry which is preliminary data.</text>
</comment>
<accession>A0AAV9WGQ1</accession>
<protein>
    <submittedName>
        <fullName evidence="1">Uncharacterized protein</fullName>
    </submittedName>
</protein>
<sequence>MFSLWLRGEVCRGLVSRPAAASLIKRKSIQFGSRLARPRCWARAGSTLYYSRKTTNEIRRCRQVPALKRHLTYTGLRMADEKPDPGPPVEEPPGYHAQPGWVKSRWENNDYYVEKFAGNPWYPIIKDTHEEIKSLVPNYNITQIKEKYGELCYYVEFPEVIEPKNGYTTSEQIQTRVYEIIAYAEGWVAGFEEARKNISK</sequence>
<dbReference type="EMBL" id="JAVHJL010000003">
    <property type="protein sequence ID" value="KAK6508002.1"/>
    <property type="molecule type" value="Genomic_DNA"/>
</dbReference>
<organism evidence="1 2">
    <name type="scientific">Arthrobotrys musiformis</name>
    <dbReference type="NCBI Taxonomy" id="47236"/>
    <lineage>
        <taxon>Eukaryota</taxon>
        <taxon>Fungi</taxon>
        <taxon>Dikarya</taxon>
        <taxon>Ascomycota</taxon>
        <taxon>Pezizomycotina</taxon>
        <taxon>Orbiliomycetes</taxon>
        <taxon>Orbiliales</taxon>
        <taxon>Orbiliaceae</taxon>
        <taxon>Arthrobotrys</taxon>
    </lineage>
</organism>
<evidence type="ECO:0000313" key="1">
    <source>
        <dbReference type="EMBL" id="KAK6508002.1"/>
    </source>
</evidence>
<evidence type="ECO:0000313" key="2">
    <source>
        <dbReference type="Proteomes" id="UP001370758"/>
    </source>
</evidence>
<dbReference type="AlphaFoldDB" id="A0AAV9WGQ1"/>
<reference evidence="1 2" key="1">
    <citation type="submission" date="2023-08" db="EMBL/GenBank/DDBJ databases">
        <authorList>
            <person name="Palmer J.M."/>
        </authorList>
    </citation>
    <scope>NUCLEOTIDE SEQUENCE [LARGE SCALE GENOMIC DNA]</scope>
    <source>
        <strain evidence="1 2">TWF481</strain>
    </source>
</reference>
<dbReference type="Proteomes" id="UP001370758">
    <property type="component" value="Unassembled WGS sequence"/>
</dbReference>
<keyword evidence="2" id="KW-1185">Reference proteome</keyword>